<sequence length="86" mass="9139">MVKGARCPAPFTGTCPYAFASFQAPGVVGVIIGTNGSQSPSKMGQFLKRAPAAYEVGQCKSDTTLQIARVSVQDNEASQRYLLRLV</sequence>
<protein>
    <submittedName>
        <fullName evidence="1">Uncharacterized protein</fullName>
    </submittedName>
</protein>
<dbReference type="AlphaFoldDB" id="A0AAP0LP32"/>
<keyword evidence="2" id="KW-1185">Reference proteome</keyword>
<dbReference type="EMBL" id="JBCGBO010000024">
    <property type="protein sequence ID" value="KAK9181394.1"/>
    <property type="molecule type" value="Genomic_DNA"/>
</dbReference>
<reference evidence="1 2" key="1">
    <citation type="submission" date="2024-05" db="EMBL/GenBank/DDBJ databases">
        <title>Haplotype-resolved chromosome-level genome assembly of Huyou (Citrus changshanensis).</title>
        <authorList>
            <person name="Miao C."/>
            <person name="Chen W."/>
            <person name="Wu Y."/>
            <person name="Wang L."/>
            <person name="Zhao S."/>
            <person name="Grierson D."/>
            <person name="Xu C."/>
            <person name="Chen K."/>
        </authorList>
    </citation>
    <scope>NUCLEOTIDE SEQUENCE [LARGE SCALE GENOMIC DNA]</scope>
    <source>
        <strain evidence="1">01-14</strain>
        <tissue evidence="1">Leaf</tissue>
    </source>
</reference>
<dbReference type="Proteomes" id="UP001428341">
    <property type="component" value="Unassembled WGS sequence"/>
</dbReference>
<gene>
    <name evidence="1" type="ORF">WN944_024531</name>
</gene>
<accession>A0AAP0LP32</accession>
<evidence type="ECO:0000313" key="1">
    <source>
        <dbReference type="EMBL" id="KAK9181394.1"/>
    </source>
</evidence>
<evidence type="ECO:0000313" key="2">
    <source>
        <dbReference type="Proteomes" id="UP001428341"/>
    </source>
</evidence>
<proteinExistence type="predicted"/>
<organism evidence="1 2">
    <name type="scientific">Citrus x changshan-huyou</name>
    <dbReference type="NCBI Taxonomy" id="2935761"/>
    <lineage>
        <taxon>Eukaryota</taxon>
        <taxon>Viridiplantae</taxon>
        <taxon>Streptophyta</taxon>
        <taxon>Embryophyta</taxon>
        <taxon>Tracheophyta</taxon>
        <taxon>Spermatophyta</taxon>
        <taxon>Magnoliopsida</taxon>
        <taxon>eudicotyledons</taxon>
        <taxon>Gunneridae</taxon>
        <taxon>Pentapetalae</taxon>
        <taxon>rosids</taxon>
        <taxon>malvids</taxon>
        <taxon>Sapindales</taxon>
        <taxon>Rutaceae</taxon>
        <taxon>Aurantioideae</taxon>
        <taxon>Citrus</taxon>
    </lineage>
</organism>
<name>A0AAP0LP32_9ROSI</name>
<comment type="caution">
    <text evidence="1">The sequence shown here is derived from an EMBL/GenBank/DDBJ whole genome shotgun (WGS) entry which is preliminary data.</text>
</comment>